<dbReference type="NCBIfam" id="TIGR02427">
    <property type="entry name" value="protocat_pcaD"/>
    <property type="match status" value="1"/>
</dbReference>
<dbReference type="EMBL" id="CP158568">
    <property type="protein sequence ID" value="XBY43371.1"/>
    <property type="molecule type" value="Genomic_DNA"/>
</dbReference>
<dbReference type="Gene3D" id="3.40.50.1820">
    <property type="entry name" value="alpha/beta hydrolase"/>
    <property type="match status" value="1"/>
</dbReference>
<protein>
    <submittedName>
        <fullName evidence="3">3-oxoadipate enol-lactonase</fullName>
        <ecNumber evidence="3">3.1.1.24</ecNumber>
    </submittedName>
</protein>
<keyword evidence="3" id="KW-0378">Hydrolase</keyword>
<dbReference type="PRINTS" id="PR00111">
    <property type="entry name" value="ABHYDROLASE"/>
</dbReference>
<dbReference type="GO" id="GO:0047570">
    <property type="term" value="F:3-oxoadipate enol-lactonase activity"/>
    <property type="evidence" value="ECO:0007669"/>
    <property type="project" value="UniProtKB-EC"/>
</dbReference>
<keyword evidence="1" id="KW-0812">Transmembrane</keyword>
<organism evidence="3">
    <name type="scientific">Methyloraptor flagellatus</name>
    <dbReference type="NCBI Taxonomy" id="3162530"/>
    <lineage>
        <taxon>Bacteria</taxon>
        <taxon>Pseudomonadati</taxon>
        <taxon>Pseudomonadota</taxon>
        <taxon>Alphaproteobacteria</taxon>
        <taxon>Hyphomicrobiales</taxon>
        <taxon>Ancalomicrobiaceae</taxon>
        <taxon>Methyloraptor</taxon>
    </lineage>
</organism>
<dbReference type="GO" id="GO:0042952">
    <property type="term" value="P:beta-ketoadipate pathway"/>
    <property type="evidence" value="ECO:0007669"/>
    <property type="project" value="InterPro"/>
</dbReference>
<sequence length="255" mass="26912">MIGTAGDGPRAAPALVFANSLGTDFRLWDAVVARLGDRFRTIRFDKRGHGLSADAAEPFSIEDHVDDLAGVLDRLAVTSAVVIGLSVGGMIALGLAARRPDLVRGLVLSNTAHRIGSDEMWDARISTIRAHGLATIADAVMERWFSPEFRRDHASEVAGWRAMLARTPAEGYIATCAAIRDGDYEAAARGVTVPTLCIAGSADGSTPPEVVARMADLVPGAFFTIVPGVGHLPPVEAPDAFANLLTTFIAENRLG</sequence>
<dbReference type="InterPro" id="IPR050228">
    <property type="entry name" value="Carboxylesterase_BioH"/>
</dbReference>
<dbReference type="PANTHER" id="PTHR43194">
    <property type="entry name" value="HYDROLASE ALPHA/BETA FOLD FAMILY"/>
    <property type="match status" value="1"/>
</dbReference>
<dbReference type="EC" id="3.1.1.24" evidence="3"/>
<keyword evidence="1" id="KW-1133">Transmembrane helix</keyword>
<dbReference type="SUPFAM" id="SSF53474">
    <property type="entry name" value="alpha/beta-Hydrolases"/>
    <property type="match status" value="1"/>
</dbReference>
<dbReference type="AlphaFoldDB" id="A0AAU7X7E6"/>
<feature type="domain" description="AB hydrolase-1" evidence="2">
    <location>
        <begin position="13"/>
        <end position="237"/>
    </location>
</feature>
<dbReference type="InterPro" id="IPR029058">
    <property type="entry name" value="AB_hydrolase_fold"/>
</dbReference>
<keyword evidence="1" id="KW-0472">Membrane</keyword>
<accession>A0AAU7X7E6</accession>
<evidence type="ECO:0000259" key="2">
    <source>
        <dbReference type="Pfam" id="PF00561"/>
    </source>
</evidence>
<gene>
    <name evidence="3" type="primary">pcaD</name>
    <name evidence="3" type="ORF">ABS361_14880</name>
</gene>
<reference evidence="3" key="1">
    <citation type="submission" date="2024-06" db="EMBL/GenBank/DDBJ databases">
        <title>Methylostella associata gen. nov., sp. nov., a novel Ancalomicrobiaceae-affiliated facultatively methylotrophic bacteria that feed on methanotrophs of the genus Methylococcus.</title>
        <authorList>
            <person name="Saltykova V."/>
            <person name="Danilova O.V."/>
            <person name="Oshkin I.Y."/>
            <person name="Belova S.E."/>
            <person name="Pimenov N.V."/>
            <person name="Dedysh S.N."/>
        </authorList>
    </citation>
    <scope>NUCLEOTIDE SEQUENCE</scope>
    <source>
        <strain evidence="3">S20</strain>
    </source>
</reference>
<name>A0AAU7X7E6_9HYPH</name>
<dbReference type="InterPro" id="IPR026968">
    <property type="entry name" value="PcaD/CatD"/>
</dbReference>
<dbReference type="PANTHER" id="PTHR43194:SF2">
    <property type="entry name" value="PEROXISOMAL MEMBRANE PROTEIN LPX1"/>
    <property type="match status" value="1"/>
</dbReference>
<dbReference type="KEGG" id="mflg:ABS361_14880"/>
<proteinExistence type="predicted"/>
<dbReference type="Pfam" id="PF00561">
    <property type="entry name" value="Abhydrolase_1"/>
    <property type="match status" value="1"/>
</dbReference>
<feature type="transmembrane region" description="Helical" evidence="1">
    <location>
        <begin position="75"/>
        <end position="96"/>
    </location>
</feature>
<dbReference type="InterPro" id="IPR000073">
    <property type="entry name" value="AB_hydrolase_1"/>
</dbReference>
<evidence type="ECO:0000313" key="3">
    <source>
        <dbReference type="EMBL" id="XBY43371.1"/>
    </source>
</evidence>
<evidence type="ECO:0000256" key="1">
    <source>
        <dbReference type="SAM" id="Phobius"/>
    </source>
</evidence>